<dbReference type="PANTHER" id="PTHR23088:SF27">
    <property type="entry name" value="DEAMINATED GLUTATHIONE AMIDASE"/>
    <property type="match status" value="1"/>
</dbReference>
<reference evidence="3 4" key="1">
    <citation type="submission" date="2020-08" db="EMBL/GenBank/DDBJ databases">
        <title>Bridging the membrane lipid divide: bacteria of the FCB group superphylum have the potential to synthesize archaeal ether lipids.</title>
        <authorList>
            <person name="Villanueva L."/>
            <person name="Von Meijenfeldt F.A.B."/>
            <person name="Westbye A.B."/>
            <person name="Yadav S."/>
            <person name="Hopmans E.C."/>
            <person name="Dutilh B.E."/>
            <person name="Sinninghe Damste J.S."/>
        </authorList>
    </citation>
    <scope>NUCLEOTIDE SEQUENCE [LARGE SCALE GENOMIC DNA]</scope>
    <source>
        <strain evidence="3">NIOZ-UU27</strain>
    </source>
</reference>
<evidence type="ECO:0000259" key="2">
    <source>
        <dbReference type="PROSITE" id="PS50263"/>
    </source>
</evidence>
<evidence type="ECO:0000313" key="4">
    <source>
        <dbReference type="Proteomes" id="UP000650524"/>
    </source>
</evidence>
<dbReference type="EMBL" id="JACNJD010000283">
    <property type="protein sequence ID" value="MBC8178488.1"/>
    <property type="molecule type" value="Genomic_DNA"/>
</dbReference>
<keyword evidence="3" id="KW-0378">Hydrolase</keyword>
<dbReference type="CDD" id="cd07583">
    <property type="entry name" value="nitrilase_5"/>
    <property type="match status" value="1"/>
</dbReference>
<protein>
    <submittedName>
        <fullName evidence="3">Carbon-nitrogen family hydrolase</fullName>
    </submittedName>
</protein>
<dbReference type="Pfam" id="PF00795">
    <property type="entry name" value="CN_hydrolase"/>
    <property type="match status" value="1"/>
</dbReference>
<comment type="similarity">
    <text evidence="1">Belongs to the carbon-nitrogen hydrolase superfamily. NIT1/NIT2 family.</text>
</comment>
<dbReference type="InterPro" id="IPR036526">
    <property type="entry name" value="C-N_Hydrolase_sf"/>
</dbReference>
<accession>A0A8J6N234</accession>
<dbReference type="InterPro" id="IPR001110">
    <property type="entry name" value="UPF0012_CS"/>
</dbReference>
<dbReference type="SUPFAM" id="SSF56317">
    <property type="entry name" value="Carbon-nitrogen hydrolase"/>
    <property type="match status" value="1"/>
</dbReference>
<name>A0A8J6N234_9DELT</name>
<gene>
    <name evidence="3" type="ORF">H8E19_13870</name>
</gene>
<dbReference type="GO" id="GO:0016787">
    <property type="term" value="F:hydrolase activity"/>
    <property type="evidence" value="ECO:0007669"/>
    <property type="project" value="UniProtKB-KW"/>
</dbReference>
<evidence type="ECO:0000313" key="3">
    <source>
        <dbReference type="EMBL" id="MBC8178488.1"/>
    </source>
</evidence>
<comment type="caution">
    <text evidence="3">The sequence shown here is derived from an EMBL/GenBank/DDBJ whole genome shotgun (WGS) entry which is preliminary data.</text>
</comment>
<evidence type="ECO:0000256" key="1">
    <source>
        <dbReference type="ARBA" id="ARBA00010613"/>
    </source>
</evidence>
<sequence length="259" mass="29148">MRVTSVQLEIKDQPKEEAVQSTLKLLDNIPESDLVLLPELWPSGYFSFDRYQRESEAIDGPTVKAFGKKAATLKSYLLMGSLVEREEDNLFNTAVLLNPEGQIAATYRKIHLFGYQSDERRLLKPGNKLGLGETPWGIIGMTTCYDLRFPELYRKMVDRGALFFLIPSAWPLARLDAWRLFNRARAHENFVYLVSCNCAGSDGGTPYAGHSMIVDPLGKIIAEGGEDGCLVTAEIDPNLVHETRKDFTALDDRIFRSIQ</sequence>
<dbReference type="Gene3D" id="3.60.110.10">
    <property type="entry name" value="Carbon-nitrogen hydrolase"/>
    <property type="match status" value="1"/>
</dbReference>
<feature type="domain" description="CN hydrolase" evidence="2">
    <location>
        <begin position="1"/>
        <end position="237"/>
    </location>
</feature>
<dbReference type="PANTHER" id="PTHR23088">
    <property type="entry name" value="NITRILASE-RELATED"/>
    <property type="match status" value="1"/>
</dbReference>
<dbReference type="PROSITE" id="PS50263">
    <property type="entry name" value="CN_HYDROLASE"/>
    <property type="match status" value="1"/>
</dbReference>
<dbReference type="InterPro" id="IPR003010">
    <property type="entry name" value="C-N_Hydrolase"/>
</dbReference>
<dbReference type="AlphaFoldDB" id="A0A8J6N234"/>
<dbReference type="Proteomes" id="UP000650524">
    <property type="component" value="Unassembled WGS sequence"/>
</dbReference>
<organism evidence="3 4">
    <name type="scientific">Candidatus Desulfacyla euxinica</name>
    <dbReference type="NCBI Taxonomy" id="2841693"/>
    <lineage>
        <taxon>Bacteria</taxon>
        <taxon>Deltaproteobacteria</taxon>
        <taxon>Candidatus Desulfacyla</taxon>
    </lineage>
</organism>
<proteinExistence type="inferred from homology"/>
<dbReference type="PROSITE" id="PS01227">
    <property type="entry name" value="UPF0012"/>
    <property type="match status" value="1"/>
</dbReference>